<dbReference type="EMBL" id="JAFBBP010000001">
    <property type="protein sequence ID" value="MBM7493022.1"/>
    <property type="molecule type" value="Genomic_DNA"/>
</dbReference>
<dbReference type="Proteomes" id="UP000764837">
    <property type="component" value="Unassembled WGS sequence"/>
</dbReference>
<evidence type="ECO:0000313" key="1">
    <source>
        <dbReference type="EMBL" id="MBM7493022.1"/>
    </source>
</evidence>
<evidence type="ECO:0000313" key="2">
    <source>
        <dbReference type="Proteomes" id="UP000764837"/>
    </source>
</evidence>
<reference evidence="1 2" key="1">
    <citation type="submission" date="2021-01" db="EMBL/GenBank/DDBJ databases">
        <title>Sequencing the genomes of 1000 actinobacteria strains.</title>
        <authorList>
            <person name="Klenk H.-P."/>
        </authorList>
    </citation>
    <scope>NUCLEOTIDE SEQUENCE [LARGE SCALE GENOMIC DNA]</scope>
    <source>
        <strain evidence="1 2">DSM 100204</strain>
    </source>
</reference>
<keyword evidence="2" id="KW-1185">Reference proteome</keyword>
<organism evidence="1 2">
    <name type="scientific">Micromonospora luteifusca</name>
    <dbReference type="NCBI Taxonomy" id="709860"/>
    <lineage>
        <taxon>Bacteria</taxon>
        <taxon>Bacillati</taxon>
        <taxon>Actinomycetota</taxon>
        <taxon>Actinomycetes</taxon>
        <taxon>Micromonosporales</taxon>
        <taxon>Micromonosporaceae</taxon>
        <taxon>Micromonospora</taxon>
    </lineage>
</organism>
<proteinExistence type="predicted"/>
<gene>
    <name evidence="1" type="ORF">JOD64_004244</name>
</gene>
<name>A0ABS2LXW7_9ACTN</name>
<sequence length="62" mass="6920">MPPKSFDVLSHRSEAWTASAALDLLPENSGPRVEVLRGCVVVTPVSSLDRRTAQRELRYLLK</sequence>
<protein>
    <submittedName>
        <fullName evidence="1">Uncharacterized protein</fullName>
    </submittedName>
</protein>
<comment type="caution">
    <text evidence="1">The sequence shown here is derived from an EMBL/GenBank/DDBJ whole genome shotgun (WGS) entry which is preliminary data.</text>
</comment>
<dbReference type="RefSeq" id="WP_204943796.1">
    <property type="nucleotide sequence ID" value="NZ_JAFBBP010000001.1"/>
</dbReference>
<accession>A0ABS2LXW7</accession>